<keyword evidence="3" id="KW-0813">Transport</keyword>
<keyword evidence="6" id="KW-0539">Nucleus</keyword>
<dbReference type="Gene3D" id="1.25.10.10">
    <property type="entry name" value="Leucine-rich Repeat Variant"/>
    <property type="match status" value="1"/>
</dbReference>
<proteinExistence type="predicted"/>
<evidence type="ECO:0000259" key="8">
    <source>
        <dbReference type="PROSITE" id="PS50166"/>
    </source>
</evidence>
<keyword evidence="4" id="KW-0963">Cytoplasm</keyword>
<dbReference type="GO" id="GO:0031267">
    <property type="term" value="F:small GTPase binding"/>
    <property type="evidence" value="ECO:0007669"/>
    <property type="project" value="InterPro"/>
</dbReference>
<dbReference type="InterPro" id="IPR001494">
    <property type="entry name" value="Importin-beta_N"/>
</dbReference>
<feature type="region of interest" description="Disordered" evidence="7">
    <location>
        <begin position="922"/>
        <end position="962"/>
    </location>
</feature>
<dbReference type="GO" id="GO:0005635">
    <property type="term" value="C:nuclear envelope"/>
    <property type="evidence" value="ECO:0007669"/>
    <property type="project" value="TreeGrafter"/>
</dbReference>
<comment type="subcellular location">
    <subcellularLocation>
        <location evidence="2">Cytoplasm</location>
    </subcellularLocation>
    <subcellularLocation>
        <location evidence="1">Nucleus</location>
    </subcellularLocation>
</comment>
<comment type="caution">
    <text evidence="9">The sequence shown here is derived from an EMBL/GenBank/DDBJ whole genome shotgun (WGS) entry which is preliminary data.</text>
</comment>
<dbReference type="SMART" id="SM00913">
    <property type="entry name" value="IBN_N"/>
    <property type="match status" value="1"/>
</dbReference>
<sequence>NCTEITEIAEFIKKQTAVNQEFALTCFVITRILDHIYEMDSHNVYQLFSATYDSDPNVQKQAEAQLKQVEASPGFIPILLQILVSQDSNLETKQAVAIYLKNRIRSSWVADDTPAINYVPINPQDRDEFKKNILHILLAAPNAVRIQLLDPLSRVLDHDYPDNWPNYLSQVDALLTSGDPRTAYIGLLALHQVVKVYQWKSSEGRGPLAEIIQRSFAIILQMGQGLLGEINIDAAEMLRIINKIYSSATQYDLSETLQDNNSIVPWVSFFQHLVEKDIPEEIIPNVLEERQKFIWFRAQRWACQNLNRLFQRYGNPAQLVSSSTKYAAFAENFIRHFGTPILHSYLRKTEKWIKKEIWLSNKILFYFSEFFRDAITHKITWQIIKPYSETLVSQYIFPQLCFSDEDEQLWTEDPVDYIHKKMDPLEDFNSHTAAAVSFLIDIAKLRKKYTFMGIMGFINTILTTYHDAPIDAKNPHHKDGALKMIGCLSEMVMRKKSGVAHLMEGFLTTHVFPEFQSPYPFLRARFDSLEFEQESNLAIAFQGITRCMSDDELPVKVQACLALQSMIRHETELLDLTNQIDTDTLASVMEEFVEAFSKELSPFAIQLCEQLRNAFLRIMQDYQNAPAAPGNEDIYDPSYDGCEKTMAAAGVLKTITTLILSLESTPEILAQLETILLPIIRYTLENAITDLYDDIFDIIDSCTYSTKQISPTMWGIFDLIYKTFKGDDTISGIDYIEEMLPSLDNYISYGTEIFVQNADLQARIYYIAETVMNSDRINESERVCACKLIESVLLNCRGYVDQYVGPFLGLGFRYLSDLPSITTLPFKVYCIEIVINCLYYNPVLTLRNLEERGLTQAFFSIWFEHIDKFKRVHDKKLVIVALCSLLELPFEQLPPTLQAGWTQVLDGILTVFRSLPKAEENRENLEKSYEDDDSDDSDELEALEKSYGEDDNVDNDDENVVDEDTQYLEYLAQEFTKY</sequence>
<evidence type="ECO:0000256" key="3">
    <source>
        <dbReference type="ARBA" id="ARBA00022448"/>
    </source>
</evidence>
<keyword evidence="10" id="KW-1185">Reference proteome</keyword>
<accession>A0A9N9HJ22</accession>
<dbReference type="FunFam" id="1.25.10.10:FF:000244">
    <property type="entry name" value="Nonsense-mediated mRNA decay protein"/>
    <property type="match status" value="1"/>
</dbReference>
<dbReference type="InterPro" id="IPR011989">
    <property type="entry name" value="ARM-like"/>
</dbReference>
<dbReference type="GO" id="GO:0005829">
    <property type="term" value="C:cytosol"/>
    <property type="evidence" value="ECO:0007669"/>
    <property type="project" value="TreeGrafter"/>
</dbReference>
<gene>
    <name evidence="9" type="ORF">DERYTH_LOCUS12684</name>
</gene>
<dbReference type="GO" id="GO:0006606">
    <property type="term" value="P:protein import into nucleus"/>
    <property type="evidence" value="ECO:0007669"/>
    <property type="project" value="TreeGrafter"/>
</dbReference>
<dbReference type="OrthoDB" id="760868at2759"/>
<feature type="non-terminal residue" evidence="9">
    <location>
        <position position="978"/>
    </location>
</feature>
<dbReference type="PANTHER" id="PTHR10997">
    <property type="entry name" value="IMPORTIN-7, 8, 11"/>
    <property type="match status" value="1"/>
</dbReference>
<dbReference type="PANTHER" id="PTHR10997:SF18">
    <property type="entry name" value="D-IMPORTIN 7_RANBP7"/>
    <property type="match status" value="1"/>
</dbReference>
<feature type="compositionally biased region" description="Acidic residues" evidence="7">
    <location>
        <begin position="949"/>
        <end position="962"/>
    </location>
</feature>
<dbReference type="Pfam" id="PF08506">
    <property type="entry name" value="Cse1"/>
    <property type="match status" value="1"/>
</dbReference>
<dbReference type="Pfam" id="PF03810">
    <property type="entry name" value="IBN_N"/>
    <property type="match status" value="1"/>
</dbReference>
<dbReference type="AlphaFoldDB" id="A0A9N9HJ22"/>
<evidence type="ECO:0000256" key="6">
    <source>
        <dbReference type="ARBA" id="ARBA00023242"/>
    </source>
</evidence>
<name>A0A9N9HJ22_9GLOM</name>
<dbReference type="Proteomes" id="UP000789405">
    <property type="component" value="Unassembled WGS sequence"/>
</dbReference>
<dbReference type="SUPFAM" id="SSF48371">
    <property type="entry name" value="ARM repeat"/>
    <property type="match status" value="1"/>
</dbReference>
<evidence type="ECO:0000313" key="10">
    <source>
        <dbReference type="Proteomes" id="UP000789405"/>
    </source>
</evidence>
<dbReference type="EMBL" id="CAJVPY010008450">
    <property type="protein sequence ID" value="CAG8696096.1"/>
    <property type="molecule type" value="Genomic_DNA"/>
</dbReference>
<keyword evidence="5" id="KW-0653">Protein transport</keyword>
<dbReference type="PROSITE" id="PS50166">
    <property type="entry name" value="IMPORTIN_B_NT"/>
    <property type="match status" value="1"/>
</dbReference>
<evidence type="ECO:0000256" key="1">
    <source>
        <dbReference type="ARBA" id="ARBA00004123"/>
    </source>
</evidence>
<feature type="domain" description="Importin N-terminal" evidence="8">
    <location>
        <begin position="62"/>
        <end position="139"/>
    </location>
</feature>
<protein>
    <submittedName>
        <fullName evidence="9">16056_t:CDS:1</fullName>
    </submittedName>
</protein>
<feature type="compositionally biased region" description="Acidic residues" evidence="7">
    <location>
        <begin position="929"/>
        <end position="941"/>
    </location>
</feature>
<reference evidence="9" key="1">
    <citation type="submission" date="2021-06" db="EMBL/GenBank/DDBJ databases">
        <authorList>
            <person name="Kallberg Y."/>
            <person name="Tangrot J."/>
            <person name="Rosling A."/>
        </authorList>
    </citation>
    <scope>NUCLEOTIDE SEQUENCE</scope>
    <source>
        <strain evidence="9">MA453B</strain>
    </source>
</reference>
<evidence type="ECO:0000256" key="2">
    <source>
        <dbReference type="ARBA" id="ARBA00004496"/>
    </source>
</evidence>
<evidence type="ECO:0000256" key="5">
    <source>
        <dbReference type="ARBA" id="ARBA00022927"/>
    </source>
</evidence>
<organism evidence="9 10">
    <name type="scientific">Dentiscutata erythropus</name>
    <dbReference type="NCBI Taxonomy" id="1348616"/>
    <lineage>
        <taxon>Eukaryota</taxon>
        <taxon>Fungi</taxon>
        <taxon>Fungi incertae sedis</taxon>
        <taxon>Mucoromycota</taxon>
        <taxon>Glomeromycotina</taxon>
        <taxon>Glomeromycetes</taxon>
        <taxon>Diversisporales</taxon>
        <taxon>Gigasporaceae</taxon>
        <taxon>Dentiscutata</taxon>
    </lineage>
</organism>
<dbReference type="InterPro" id="IPR016024">
    <property type="entry name" value="ARM-type_fold"/>
</dbReference>
<dbReference type="InterPro" id="IPR013713">
    <property type="entry name" value="XPO2_central"/>
</dbReference>
<evidence type="ECO:0000256" key="4">
    <source>
        <dbReference type="ARBA" id="ARBA00022490"/>
    </source>
</evidence>
<evidence type="ECO:0000313" key="9">
    <source>
        <dbReference type="EMBL" id="CAG8696096.1"/>
    </source>
</evidence>
<evidence type="ECO:0000256" key="7">
    <source>
        <dbReference type="SAM" id="MobiDB-lite"/>
    </source>
</evidence>